<keyword evidence="3" id="KW-1185">Reference proteome</keyword>
<evidence type="ECO:0000313" key="1">
    <source>
        <dbReference type="EMBL" id="CAK9001323.1"/>
    </source>
</evidence>
<gene>
    <name evidence="1" type="ORF">CCMP2556_LOCUS6411</name>
    <name evidence="2" type="ORF">CCMP2556_LOCUS6645</name>
</gene>
<evidence type="ECO:0000313" key="2">
    <source>
        <dbReference type="EMBL" id="CAK9001884.1"/>
    </source>
</evidence>
<accession>A0ABP0IFE5</accession>
<dbReference type="EMBL" id="CAXAMN010002891">
    <property type="protein sequence ID" value="CAK9001884.1"/>
    <property type="molecule type" value="Genomic_DNA"/>
</dbReference>
<comment type="caution">
    <text evidence="1">The sequence shown here is derived from an EMBL/GenBank/DDBJ whole genome shotgun (WGS) entry which is preliminary data.</text>
</comment>
<dbReference type="EMBL" id="CAXAMN010002780">
    <property type="protein sequence ID" value="CAK9001323.1"/>
    <property type="molecule type" value="Genomic_DNA"/>
</dbReference>
<organism evidence="1 3">
    <name type="scientific">Durusdinium trenchii</name>
    <dbReference type="NCBI Taxonomy" id="1381693"/>
    <lineage>
        <taxon>Eukaryota</taxon>
        <taxon>Sar</taxon>
        <taxon>Alveolata</taxon>
        <taxon>Dinophyceae</taxon>
        <taxon>Suessiales</taxon>
        <taxon>Symbiodiniaceae</taxon>
        <taxon>Durusdinium</taxon>
    </lineage>
</organism>
<sequence length="50" mass="5640">MMSSTSCCSLERSTRSACPMPLQSTLESSRRLVQYFSHHLLATSTTRTRC</sequence>
<name>A0ABP0IFE5_9DINO</name>
<dbReference type="Proteomes" id="UP001642484">
    <property type="component" value="Unassembled WGS sequence"/>
</dbReference>
<evidence type="ECO:0000313" key="3">
    <source>
        <dbReference type="Proteomes" id="UP001642484"/>
    </source>
</evidence>
<protein>
    <submittedName>
        <fullName evidence="1">Uncharacterized protein</fullName>
    </submittedName>
</protein>
<proteinExistence type="predicted"/>
<reference evidence="1 3" key="1">
    <citation type="submission" date="2024-02" db="EMBL/GenBank/DDBJ databases">
        <authorList>
            <person name="Chen Y."/>
            <person name="Shah S."/>
            <person name="Dougan E. K."/>
            <person name="Thang M."/>
            <person name="Chan C."/>
        </authorList>
    </citation>
    <scope>NUCLEOTIDE SEQUENCE [LARGE SCALE GENOMIC DNA]</scope>
</reference>